<sequence length="156" mass="17259">MRYKLFITFLLILSIAGVALLGFTMVEHGMGHEAGGCLAQVGRVAPCPESGGSSPADFLTFHLEVLKIFSVAPDFLNVIAALLLMLILVALRRLKFLRRGIMLSVGHLMAAGYTSIEQFVTPLETNLRQWLAMHEKRDPITVLWAPWSSQGYNLEC</sequence>
<comment type="caution">
    <text evidence="2">The sequence shown here is derived from an EMBL/GenBank/DDBJ whole genome shotgun (WGS) entry which is preliminary data.</text>
</comment>
<dbReference type="Proteomes" id="UP000178723">
    <property type="component" value="Unassembled WGS sequence"/>
</dbReference>
<proteinExistence type="predicted"/>
<reference evidence="2 3" key="1">
    <citation type="journal article" date="2016" name="Nat. Commun.">
        <title>Thousands of microbial genomes shed light on interconnected biogeochemical processes in an aquifer system.</title>
        <authorList>
            <person name="Anantharaman K."/>
            <person name="Brown C.T."/>
            <person name="Hug L.A."/>
            <person name="Sharon I."/>
            <person name="Castelle C.J."/>
            <person name="Probst A.J."/>
            <person name="Thomas B.C."/>
            <person name="Singh A."/>
            <person name="Wilkins M.J."/>
            <person name="Karaoz U."/>
            <person name="Brodie E.L."/>
            <person name="Williams K.H."/>
            <person name="Hubbard S.S."/>
            <person name="Banfield J.F."/>
        </authorList>
    </citation>
    <scope>NUCLEOTIDE SEQUENCE [LARGE SCALE GENOMIC DNA]</scope>
</reference>
<accession>A0A1F7VAK1</accession>
<evidence type="ECO:0000313" key="3">
    <source>
        <dbReference type="Proteomes" id="UP000178723"/>
    </source>
</evidence>
<keyword evidence="1" id="KW-0812">Transmembrane</keyword>
<dbReference type="AlphaFoldDB" id="A0A1F7VAK1"/>
<evidence type="ECO:0000313" key="2">
    <source>
        <dbReference type="EMBL" id="OGL87526.1"/>
    </source>
</evidence>
<protein>
    <submittedName>
        <fullName evidence="2">Uncharacterized protein</fullName>
    </submittedName>
</protein>
<keyword evidence="1" id="KW-0472">Membrane</keyword>
<gene>
    <name evidence="2" type="ORF">A3I40_04315</name>
</gene>
<keyword evidence="1" id="KW-1133">Transmembrane helix</keyword>
<organism evidence="2 3">
    <name type="scientific">Candidatus Uhrbacteria bacterium RIFCSPLOWO2_02_FULL_48_12</name>
    <dbReference type="NCBI Taxonomy" id="1802407"/>
    <lineage>
        <taxon>Bacteria</taxon>
        <taxon>Candidatus Uhriibacteriota</taxon>
    </lineage>
</organism>
<dbReference type="STRING" id="1802407.A3I40_04315"/>
<dbReference type="EMBL" id="MGEP01000002">
    <property type="protein sequence ID" value="OGL87526.1"/>
    <property type="molecule type" value="Genomic_DNA"/>
</dbReference>
<name>A0A1F7VAK1_9BACT</name>
<evidence type="ECO:0000256" key="1">
    <source>
        <dbReference type="SAM" id="Phobius"/>
    </source>
</evidence>
<feature type="transmembrane region" description="Helical" evidence="1">
    <location>
        <begin position="75"/>
        <end position="94"/>
    </location>
</feature>